<dbReference type="PANTHER" id="PTHR13693:SF77">
    <property type="entry name" value="8-AMINO-7-OXONONANOATE SYNTHASE"/>
    <property type="match status" value="1"/>
</dbReference>
<dbReference type="OrthoDB" id="2382073at2759"/>
<dbReference type="InterPro" id="IPR015421">
    <property type="entry name" value="PyrdxlP-dep_Trfase_major"/>
</dbReference>
<dbReference type="SUPFAM" id="SSF53383">
    <property type="entry name" value="PLP-dependent transferases"/>
    <property type="match status" value="1"/>
</dbReference>
<dbReference type="PANTHER" id="PTHR13693">
    <property type="entry name" value="CLASS II AMINOTRANSFERASE/8-AMINO-7-OXONONANOATE SYNTHASE"/>
    <property type="match status" value="1"/>
</dbReference>
<dbReference type="InterPro" id="IPR015422">
    <property type="entry name" value="PyrdxlP-dep_Trfase_small"/>
</dbReference>
<keyword evidence="3" id="KW-0808">Transferase</keyword>
<dbReference type="Pfam" id="PF00155">
    <property type="entry name" value="Aminotran_1_2"/>
    <property type="match status" value="1"/>
</dbReference>
<evidence type="ECO:0000256" key="5">
    <source>
        <dbReference type="RuleBase" id="RU003693"/>
    </source>
</evidence>
<dbReference type="HOGENOM" id="CLU_015846_3_0_1"/>
<evidence type="ECO:0000256" key="2">
    <source>
        <dbReference type="ARBA" id="ARBA00010008"/>
    </source>
</evidence>
<dbReference type="AlphaFoldDB" id="A0A0D0VUY1"/>
<dbReference type="Gene3D" id="3.90.1150.10">
    <property type="entry name" value="Aspartate Aminotransferase, domain 1"/>
    <property type="match status" value="1"/>
</dbReference>
<dbReference type="InterPro" id="IPR015424">
    <property type="entry name" value="PyrdxlP-dep_Trfase"/>
</dbReference>
<evidence type="ECO:0000256" key="3">
    <source>
        <dbReference type="ARBA" id="ARBA00022679"/>
    </source>
</evidence>
<dbReference type="InterPro" id="IPR004839">
    <property type="entry name" value="Aminotransferase_I/II_large"/>
</dbReference>
<protein>
    <submittedName>
        <fullName evidence="7">8-amino-7-oxononanoate synthase</fullName>
    </submittedName>
</protein>
<feature type="domain" description="Aminotransferase class I/classII large" evidence="6">
    <location>
        <begin position="35"/>
        <end position="430"/>
    </location>
</feature>
<evidence type="ECO:0000256" key="1">
    <source>
        <dbReference type="ARBA" id="ARBA00001933"/>
    </source>
</evidence>
<keyword evidence="4 5" id="KW-0663">Pyridoxal phosphate</keyword>
<dbReference type="GO" id="GO:0016740">
    <property type="term" value="F:transferase activity"/>
    <property type="evidence" value="ECO:0007669"/>
    <property type="project" value="UniProtKB-KW"/>
</dbReference>
<sequence>MTQLDDRLDDFLRGRKQKGRFRSLKEYDTSPHSGLTDFSSNDYLSVTSSESLRSAYLERLANSPQIFGSTGSRLLSGCSPAHSALENRLSTFFNSPSALLFNSGWDANVSFFATVPQASDWVICDELVHASVHSGLRASRVPPEKRVIFSHNSPEGLEKVLQQIARDPSFGHNSTVFLALESLYSMDGDMAPLPLLLDILEQYVPRTRQCVVVDEAHSTGVYGEHGKGLVYALAEEGGWAPGDDNRRGKARVDVRLMTFGKAVGCSGAVLLCSPTIRTFLINFARPFIFSTAMPHSTVIALQCVWDLLLGSEGDKRRESLMAIAAYIHSLLNDLLQNIPADLLRLPPSPDTSFTFPIPPHDTGSIPSSLLSPILGLLTPTPHALSAFLLEKGFIVRPVVPPTVPPGAERVRICLRAGMDKEVINRLMAALRDWVESKMDPGVMRAKL</sequence>
<evidence type="ECO:0000259" key="6">
    <source>
        <dbReference type="Pfam" id="PF00155"/>
    </source>
</evidence>
<dbReference type="Gene3D" id="3.40.640.10">
    <property type="entry name" value="Type I PLP-dependent aspartate aminotransferase-like (Major domain)"/>
    <property type="match status" value="1"/>
</dbReference>
<dbReference type="GO" id="GO:0009102">
    <property type="term" value="P:biotin biosynthetic process"/>
    <property type="evidence" value="ECO:0007669"/>
    <property type="project" value="TreeGrafter"/>
</dbReference>
<organism evidence="7">
    <name type="scientific">Cryptococcus bacillisporus CA1280</name>
    <dbReference type="NCBI Taxonomy" id="1296109"/>
    <lineage>
        <taxon>Eukaryota</taxon>
        <taxon>Fungi</taxon>
        <taxon>Dikarya</taxon>
        <taxon>Basidiomycota</taxon>
        <taxon>Agaricomycotina</taxon>
        <taxon>Tremellomycetes</taxon>
        <taxon>Tremellales</taxon>
        <taxon>Cryptococcaceae</taxon>
        <taxon>Cryptococcus</taxon>
        <taxon>Cryptococcus gattii species complex</taxon>
    </lineage>
</organism>
<evidence type="ECO:0000256" key="4">
    <source>
        <dbReference type="ARBA" id="ARBA00022898"/>
    </source>
</evidence>
<evidence type="ECO:0000313" key="7">
    <source>
        <dbReference type="EMBL" id="KIR50294.1"/>
    </source>
</evidence>
<comment type="similarity">
    <text evidence="2">Belongs to the class-II pyridoxal-phosphate-dependent aminotransferase family. BioF subfamily.</text>
</comment>
<reference evidence="7" key="1">
    <citation type="submission" date="2015-01" db="EMBL/GenBank/DDBJ databases">
        <title>The Genome Sequence of Cryptococcus gattii CA1280.</title>
        <authorList>
            <consortium name="The Broad Institute Genomics Platform"/>
            <person name="Cuomo C."/>
            <person name="Litvintseva A."/>
            <person name="Chen Y."/>
            <person name="Heitman J."/>
            <person name="Sun S."/>
            <person name="Springer D."/>
            <person name="Dromer F."/>
            <person name="Young S."/>
            <person name="Zeng Q."/>
            <person name="Gargeya S."/>
            <person name="Abouelleil A."/>
            <person name="Alvarado L."/>
            <person name="Chapman S.B."/>
            <person name="Gainer-Dewar J."/>
            <person name="Goldberg J."/>
            <person name="Griggs A."/>
            <person name="Gujja S."/>
            <person name="Hansen M."/>
            <person name="Howarth C."/>
            <person name="Imamovic A."/>
            <person name="Larimer J."/>
            <person name="Murphy C."/>
            <person name="Naylor J."/>
            <person name="Pearson M."/>
            <person name="Priest M."/>
            <person name="Roberts A."/>
            <person name="Saif S."/>
            <person name="Shea T."/>
            <person name="Sykes S."/>
            <person name="Wortman J."/>
            <person name="Nusbaum C."/>
            <person name="Birren B."/>
        </authorList>
    </citation>
    <scope>NUCLEOTIDE SEQUENCE [LARGE SCALE GENOMIC DNA]</scope>
    <source>
        <strain evidence="7">CA1280</strain>
    </source>
</reference>
<dbReference type="InterPro" id="IPR001917">
    <property type="entry name" value="Aminotrans_II_pyridoxalP_BS"/>
</dbReference>
<dbReference type="PROSITE" id="PS00599">
    <property type="entry name" value="AA_TRANSFER_CLASS_2"/>
    <property type="match status" value="1"/>
</dbReference>
<dbReference type="EMBL" id="KN847973">
    <property type="protein sequence ID" value="KIR50294.1"/>
    <property type="molecule type" value="Genomic_DNA"/>
</dbReference>
<dbReference type="GO" id="GO:0030170">
    <property type="term" value="F:pyridoxal phosphate binding"/>
    <property type="evidence" value="ECO:0007669"/>
    <property type="project" value="InterPro"/>
</dbReference>
<gene>
    <name evidence="7" type="ORF">I312_00228</name>
</gene>
<accession>A0A0D0VUY1</accession>
<comment type="cofactor">
    <cofactor evidence="1 5">
        <name>pyridoxal 5'-phosphate</name>
        <dbReference type="ChEBI" id="CHEBI:597326"/>
    </cofactor>
</comment>
<name>A0A0D0VUY1_CRYGA</name>
<proteinExistence type="inferred from homology"/>
<dbReference type="InterPro" id="IPR050087">
    <property type="entry name" value="AON_synthase_class-II"/>
</dbReference>